<dbReference type="InterPro" id="IPR015896">
    <property type="entry name" value="4pyrrol_synth_GluRdtase_dimer"/>
</dbReference>
<feature type="site" description="Important for activity" evidence="8 12">
    <location>
        <position position="97"/>
    </location>
</feature>
<dbReference type="RefSeq" id="WP_104913408.1">
    <property type="nucleotide sequence ID" value="NZ_CP026923.1"/>
</dbReference>
<dbReference type="PANTHER" id="PTHR43013:SF1">
    <property type="entry name" value="GLUTAMYL-TRNA REDUCTASE"/>
    <property type="match status" value="1"/>
</dbReference>
<keyword evidence="4 8" id="KW-0521">NADP</keyword>
<dbReference type="InterPro" id="IPR000343">
    <property type="entry name" value="4pyrrol_synth_GluRdtase"/>
</dbReference>
<evidence type="ECO:0000313" key="19">
    <source>
        <dbReference type="Proteomes" id="UP000243077"/>
    </source>
</evidence>
<feature type="domain" description="Quinate/shikimate 5-dehydrogenase/glutamyl-tRNA reductase" evidence="16">
    <location>
        <begin position="171"/>
        <end position="303"/>
    </location>
</feature>
<proteinExistence type="inferred from homology"/>
<evidence type="ECO:0000259" key="16">
    <source>
        <dbReference type="Pfam" id="PF01488"/>
    </source>
</evidence>
<evidence type="ECO:0000256" key="8">
    <source>
        <dbReference type="HAMAP-Rule" id="MF_00087"/>
    </source>
</evidence>
<evidence type="ECO:0000256" key="7">
    <source>
        <dbReference type="ARBA" id="ARBA00047464"/>
    </source>
</evidence>
<dbReference type="SUPFAM" id="SSF69742">
    <property type="entry name" value="Glutamyl tRNA-reductase catalytic, N-terminal domain"/>
    <property type="match status" value="1"/>
</dbReference>
<dbReference type="SUPFAM" id="SSF69075">
    <property type="entry name" value="Glutamyl tRNA-reductase dimerization domain"/>
    <property type="match status" value="1"/>
</dbReference>
<evidence type="ECO:0000256" key="12">
    <source>
        <dbReference type="PIRSR" id="PIRSR000445-4"/>
    </source>
</evidence>
<dbReference type="Proteomes" id="UP000243077">
    <property type="component" value="Chromosome"/>
</dbReference>
<comment type="pathway">
    <text evidence="1 8 13">Porphyrin-containing compound metabolism; protoporphyrin-IX biosynthesis; 5-aminolevulinate from L-glutamyl-tRNA(Glu): step 1/2.</text>
</comment>
<dbReference type="GO" id="GO:0050661">
    <property type="term" value="F:NADP binding"/>
    <property type="evidence" value="ECO:0007669"/>
    <property type="project" value="InterPro"/>
</dbReference>
<dbReference type="InterPro" id="IPR015895">
    <property type="entry name" value="4pyrrol_synth_GluRdtase_N"/>
</dbReference>
<dbReference type="InterPro" id="IPR036343">
    <property type="entry name" value="GluRdtase_N_sf"/>
</dbReference>
<dbReference type="HAMAP" id="MF_00087">
    <property type="entry name" value="Glu_tRNA_reductase"/>
    <property type="match status" value="1"/>
</dbReference>
<evidence type="ECO:0000313" key="18">
    <source>
        <dbReference type="EMBL" id="AVG23853.1"/>
    </source>
</evidence>
<accession>A0A2L2BQA6</accession>
<feature type="active site" description="Nucleophile" evidence="8 9">
    <location>
        <position position="48"/>
    </location>
</feature>
<dbReference type="KEGG" id="psai:C3B54_11880"/>
<organism evidence="18 19">
    <name type="scientific">Pontimonas salivibrio</name>
    <dbReference type="NCBI Taxonomy" id="1159327"/>
    <lineage>
        <taxon>Bacteria</taxon>
        <taxon>Bacillati</taxon>
        <taxon>Actinomycetota</taxon>
        <taxon>Actinomycetes</taxon>
        <taxon>Micrococcales</taxon>
        <taxon>Microbacteriaceae</taxon>
        <taxon>Pontimonas</taxon>
    </lineage>
</organism>
<dbReference type="SUPFAM" id="SSF51735">
    <property type="entry name" value="NAD(P)-binding Rossmann-fold domains"/>
    <property type="match status" value="1"/>
</dbReference>
<evidence type="ECO:0000259" key="17">
    <source>
        <dbReference type="Pfam" id="PF05201"/>
    </source>
</evidence>
<evidence type="ECO:0000256" key="1">
    <source>
        <dbReference type="ARBA" id="ARBA00005059"/>
    </source>
</evidence>
<name>A0A2L2BQA6_9MICO</name>
<comment type="domain">
    <text evidence="8">Possesses an unusual extended V-shaped dimeric structure with each monomer consisting of three distinct domains arranged along a curved 'spinal' alpha-helix. The N-terminal catalytic domain specifically recognizes the glutamate moiety of the substrate. The second domain is the NADPH-binding domain, and the third C-terminal domain is responsible for dimerization.</text>
</comment>
<comment type="miscellaneous">
    <text evidence="8">During catalysis, the active site Cys acts as a nucleophile attacking the alpha-carbonyl group of tRNA-bound glutamate with the formation of a thioester intermediate between enzyme and glutamate, and the concomitant release of tRNA(Glu). The thioester intermediate is finally reduced by direct hydride transfer from NADPH, to form the product GSA.</text>
</comment>
<evidence type="ECO:0000256" key="14">
    <source>
        <dbReference type="SAM" id="MobiDB-lite"/>
    </source>
</evidence>
<evidence type="ECO:0000256" key="4">
    <source>
        <dbReference type="ARBA" id="ARBA00022857"/>
    </source>
</evidence>
<sequence>MSVVFLGADFHDAPLSLLNHFDVSQEALRHELATWSEPVHGAVVVATCNRAEIYIDTDNPGQTFSDLISLIARHLDSDESEIAKVFRVLTGGSVVRHLFSTASGLESMVLGESEIGGQIKRMLHTAQQEQMVSPRLQRLFQRAHSVSKSVTTHTGVGASGRSLVHTALDRAERTLGQPVQPSALIIGTGAYARVVVQALRKRGVGSISVYSRSGRGAEFASLHDITAVDRDELPGVLQEVNWVISASGQSGYALPLDMVSHAVAHSIRVSELLLVDVALSADIDPRVASLPGCTLITLDQLREDNPAEHRDAIVKADRIVEEGAQLFEETERVRRVDPLITALRSDMESRINQEISRARGRFTPEQVDEIERAVRRVTRALLHTPTVRARQLAKDGREDEYSTALLLLFDLNPEQAVTSTPQGADQDVAHPDTALSRAHHDS</sequence>
<gene>
    <name evidence="8" type="primary">hemA</name>
    <name evidence="18" type="ORF">C3B54_11880</name>
</gene>
<evidence type="ECO:0000256" key="9">
    <source>
        <dbReference type="PIRSR" id="PIRSR000445-1"/>
    </source>
</evidence>
<dbReference type="EMBL" id="CP026923">
    <property type="protein sequence ID" value="AVG23853.1"/>
    <property type="molecule type" value="Genomic_DNA"/>
</dbReference>
<dbReference type="Gene3D" id="3.40.50.720">
    <property type="entry name" value="NAD(P)-binding Rossmann-like Domain"/>
    <property type="match status" value="1"/>
</dbReference>
<feature type="domain" description="Tetrapyrrole biosynthesis glutamyl-tRNA reductase dimerisation" evidence="15">
    <location>
        <begin position="315"/>
        <end position="411"/>
    </location>
</feature>
<evidence type="ECO:0000256" key="5">
    <source>
        <dbReference type="ARBA" id="ARBA00023002"/>
    </source>
</evidence>
<feature type="binding site" evidence="8 10">
    <location>
        <begin position="112"/>
        <end position="114"/>
    </location>
    <ligand>
        <name>substrate</name>
    </ligand>
</feature>
<evidence type="ECO:0000259" key="15">
    <source>
        <dbReference type="Pfam" id="PF00745"/>
    </source>
</evidence>
<keyword evidence="5 8" id="KW-0560">Oxidoreductase</keyword>
<comment type="catalytic activity">
    <reaction evidence="7 8 13">
        <text>(S)-4-amino-5-oxopentanoate + tRNA(Glu) + NADP(+) = L-glutamyl-tRNA(Glu) + NADPH + H(+)</text>
        <dbReference type="Rhea" id="RHEA:12344"/>
        <dbReference type="Rhea" id="RHEA-COMP:9663"/>
        <dbReference type="Rhea" id="RHEA-COMP:9680"/>
        <dbReference type="ChEBI" id="CHEBI:15378"/>
        <dbReference type="ChEBI" id="CHEBI:57501"/>
        <dbReference type="ChEBI" id="CHEBI:57783"/>
        <dbReference type="ChEBI" id="CHEBI:58349"/>
        <dbReference type="ChEBI" id="CHEBI:78442"/>
        <dbReference type="ChEBI" id="CHEBI:78520"/>
        <dbReference type="EC" id="1.2.1.70"/>
    </reaction>
</comment>
<dbReference type="InterPro" id="IPR036291">
    <property type="entry name" value="NAD(P)-bd_dom_sf"/>
</dbReference>
<dbReference type="Pfam" id="PF00745">
    <property type="entry name" value="GlutR_dimer"/>
    <property type="match status" value="1"/>
</dbReference>
<evidence type="ECO:0000256" key="13">
    <source>
        <dbReference type="RuleBase" id="RU000584"/>
    </source>
</evidence>
<dbReference type="OrthoDB" id="110209at2"/>
<dbReference type="FunFam" id="3.30.460.30:FF:000001">
    <property type="entry name" value="Glutamyl-tRNA reductase"/>
    <property type="match status" value="1"/>
</dbReference>
<dbReference type="EC" id="1.2.1.70" evidence="3 8"/>
<comment type="function">
    <text evidence="8">Catalyzes the NADPH-dependent reduction of glutamyl-tRNA(Glu) to glutamate 1-semialdehyde (GSA).</text>
</comment>
<keyword evidence="19" id="KW-1185">Reference proteome</keyword>
<feature type="binding site" evidence="8 10">
    <location>
        <position position="107"/>
    </location>
    <ligand>
        <name>substrate</name>
    </ligand>
</feature>
<dbReference type="PANTHER" id="PTHR43013">
    <property type="entry name" value="GLUTAMYL-TRNA REDUCTASE"/>
    <property type="match status" value="1"/>
</dbReference>
<evidence type="ECO:0000256" key="2">
    <source>
        <dbReference type="ARBA" id="ARBA00005916"/>
    </source>
</evidence>
<dbReference type="AlphaFoldDB" id="A0A2L2BQA6"/>
<dbReference type="InterPro" id="IPR006151">
    <property type="entry name" value="Shikm_DH/Glu-tRNA_Rdtase"/>
</dbReference>
<feature type="binding site" evidence="8 11">
    <location>
        <begin position="187"/>
        <end position="192"/>
    </location>
    <ligand>
        <name>NADP(+)</name>
        <dbReference type="ChEBI" id="CHEBI:58349"/>
    </ligand>
</feature>
<evidence type="ECO:0000256" key="6">
    <source>
        <dbReference type="ARBA" id="ARBA00023244"/>
    </source>
</evidence>
<dbReference type="GO" id="GO:0019353">
    <property type="term" value="P:protoporphyrinogen IX biosynthetic process from glutamate"/>
    <property type="evidence" value="ECO:0007669"/>
    <property type="project" value="TreeGrafter"/>
</dbReference>
<dbReference type="Pfam" id="PF05201">
    <property type="entry name" value="GlutR_N"/>
    <property type="match status" value="1"/>
</dbReference>
<evidence type="ECO:0000256" key="10">
    <source>
        <dbReference type="PIRSR" id="PIRSR000445-2"/>
    </source>
</evidence>
<dbReference type="NCBIfam" id="NF000750">
    <property type="entry name" value="PRK00045.3-4"/>
    <property type="match status" value="1"/>
</dbReference>
<evidence type="ECO:0000256" key="11">
    <source>
        <dbReference type="PIRSR" id="PIRSR000445-3"/>
    </source>
</evidence>
<keyword evidence="6 8" id="KW-0627">Porphyrin biosynthesis</keyword>
<feature type="binding site" evidence="8 10">
    <location>
        <begin position="47"/>
        <end position="50"/>
    </location>
    <ligand>
        <name>substrate</name>
    </ligand>
</feature>
<feature type="domain" description="Glutamyl-tRNA reductase N-terminal" evidence="17">
    <location>
        <begin position="6"/>
        <end position="154"/>
    </location>
</feature>
<dbReference type="Gene3D" id="3.30.460.30">
    <property type="entry name" value="Glutamyl-tRNA reductase, N-terminal domain"/>
    <property type="match status" value="1"/>
</dbReference>
<reference evidence="18 19" key="1">
    <citation type="submission" date="2018-02" db="EMBL/GenBank/DDBJ databases">
        <title>Complete genome of the streamlined marine actinobacterium Pontimonas salivibrio CL-TW6 adapted to coastal planktonic lifestype.</title>
        <authorList>
            <person name="Cho B.C."/>
            <person name="Hardies S.C."/>
            <person name="Jang G.I."/>
            <person name="Hwang C.Y."/>
        </authorList>
    </citation>
    <scope>NUCLEOTIDE SEQUENCE [LARGE SCALE GENOMIC DNA]</scope>
    <source>
        <strain evidence="18 19">CL-TW6</strain>
    </source>
</reference>
<comment type="similarity">
    <text evidence="2 8 13">Belongs to the glutamyl-tRNA reductase family.</text>
</comment>
<dbReference type="UniPathway" id="UPA00251">
    <property type="reaction ID" value="UER00316"/>
</dbReference>
<feature type="region of interest" description="Disordered" evidence="14">
    <location>
        <begin position="417"/>
        <end position="442"/>
    </location>
</feature>
<dbReference type="InterPro" id="IPR036453">
    <property type="entry name" value="GluRdtase_dimer_dom_sf"/>
</dbReference>
<dbReference type="NCBIfam" id="TIGR01035">
    <property type="entry name" value="hemA"/>
    <property type="match status" value="1"/>
</dbReference>
<protein>
    <recommendedName>
        <fullName evidence="3 8">Glutamyl-tRNA reductase</fullName>
        <shortName evidence="8">GluTR</shortName>
        <ecNumber evidence="3 8">1.2.1.70</ecNumber>
    </recommendedName>
</protein>
<dbReference type="PIRSF" id="PIRSF000445">
    <property type="entry name" value="4pyrrol_synth_GluRdtase"/>
    <property type="match status" value="1"/>
</dbReference>
<evidence type="ECO:0000256" key="3">
    <source>
        <dbReference type="ARBA" id="ARBA00012970"/>
    </source>
</evidence>
<feature type="binding site" evidence="8 10">
    <location>
        <position position="118"/>
    </location>
    <ligand>
        <name>substrate</name>
    </ligand>
</feature>
<comment type="subunit">
    <text evidence="8">Homodimer.</text>
</comment>
<dbReference type="GO" id="GO:0008883">
    <property type="term" value="F:glutamyl-tRNA reductase activity"/>
    <property type="evidence" value="ECO:0007669"/>
    <property type="project" value="UniProtKB-UniRule"/>
</dbReference>
<dbReference type="Pfam" id="PF01488">
    <property type="entry name" value="Shikimate_DH"/>
    <property type="match status" value="1"/>
</dbReference>